<evidence type="ECO:0000259" key="2">
    <source>
        <dbReference type="PROSITE" id="PS50181"/>
    </source>
</evidence>
<dbReference type="SMART" id="SM00256">
    <property type="entry name" value="FBOX"/>
    <property type="match status" value="1"/>
</dbReference>
<proteinExistence type="predicted"/>
<dbReference type="Proteomes" id="UP001515500">
    <property type="component" value="Chromosome 10"/>
</dbReference>
<evidence type="ECO:0000313" key="3">
    <source>
        <dbReference type="Proteomes" id="UP001515500"/>
    </source>
</evidence>
<evidence type="ECO:0000256" key="1">
    <source>
        <dbReference type="ARBA" id="ARBA00022737"/>
    </source>
</evidence>
<dbReference type="InterPro" id="IPR050796">
    <property type="entry name" value="SCF_F-box_component"/>
</dbReference>
<name>A0AB40C4W5_DIOCR</name>
<keyword evidence="3" id="KW-1185">Reference proteome</keyword>
<dbReference type="RefSeq" id="XP_039133589.1">
    <property type="nucleotide sequence ID" value="XM_039277655.1"/>
</dbReference>
<dbReference type="Gene3D" id="1.20.1280.50">
    <property type="match status" value="1"/>
</dbReference>
<accession>A0AB40C4W5</accession>
<dbReference type="InterPro" id="IPR001810">
    <property type="entry name" value="F-box_dom"/>
</dbReference>
<gene>
    <name evidence="4" type="primary">LOC120270601</name>
</gene>
<dbReference type="InterPro" id="IPR036047">
    <property type="entry name" value="F-box-like_dom_sf"/>
</dbReference>
<dbReference type="GeneID" id="120270601"/>
<dbReference type="Gene3D" id="2.120.10.80">
    <property type="entry name" value="Kelch-type beta propeller"/>
    <property type="match status" value="1"/>
</dbReference>
<dbReference type="FunFam" id="2.120.10.80:FF:000059">
    <property type="entry name" value="F-box only protein 6"/>
    <property type="match status" value="1"/>
</dbReference>
<dbReference type="CDD" id="cd22157">
    <property type="entry name" value="F-box_AtFBW1-like"/>
    <property type="match status" value="1"/>
</dbReference>
<evidence type="ECO:0000313" key="4">
    <source>
        <dbReference type="RefSeq" id="XP_039133589.1"/>
    </source>
</evidence>
<keyword evidence="1" id="KW-0677">Repeat</keyword>
<reference evidence="4" key="1">
    <citation type="submission" date="2025-08" db="UniProtKB">
        <authorList>
            <consortium name="RefSeq"/>
        </authorList>
    </citation>
    <scope>IDENTIFICATION</scope>
</reference>
<dbReference type="PANTHER" id="PTHR31672">
    <property type="entry name" value="BNACNNG10540D PROTEIN"/>
    <property type="match status" value="1"/>
</dbReference>
<feature type="domain" description="F-box" evidence="2">
    <location>
        <begin position="80"/>
        <end position="129"/>
    </location>
</feature>
<dbReference type="Pfam" id="PF00646">
    <property type="entry name" value="F-box"/>
    <property type="match status" value="1"/>
</dbReference>
<dbReference type="InterPro" id="IPR015915">
    <property type="entry name" value="Kelch-typ_b-propeller"/>
</dbReference>
<dbReference type="PANTHER" id="PTHR31672:SF12">
    <property type="entry name" value="F-BOX DOMAIN-CONTAINING PROTEIN"/>
    <property type="match status" value="1"/>
</dbReference>
<dbReference type="SUPFAM" id="SSF50965">
    <property type="entry name" value="Galactose oxidase, central domain"/>
    <property type="match status" value="1"/>
</dbReference>
<dbReference type="PROSITE" id="PS50181">
    <property type="entry name" value="FBOX"/>
    <property type="match status" value="1"/>
</dbReference>
<sequence>MLRQLIGQVEELWELCGPHSLDRDERCCILDFGNSTMEHDFCNFVEGKSGPLKIVETNKSPPTKKCRREKSRQKGDIMEQQIWKDLPEDLVEAVVARLPVATIFRFRLVCSRWNSLITSASFSQQYAEVPRAHPWFYTTTTYENVNVRAMYDPSMKKWYHSSIPSLPSWMTFFPVASAGGLICFMDLSHRNFYVCNPLNCSFKELPSIQVKAHLNMAVGMILNGKTADSGYKIMWLDDNGNYQVYDSMQNSWSCSGNLPPSIKLPLYLNFRSQTVSIGSMLYFMCVDPGGVLCYDVATCTWRQFLIPYPEHVTNHMLAASGDQVLLVGLLSKNAATCIGVWELQKMTLLWKEVDRMPNVWCLDFYGKHVKMTCLGNRKLLMLSLVTSGRSRRLSTPRVVTYNISKREWQRLPDCKISRGRKRLLLTCGTAFDPFPSALA</sequence>
<dbReference type="InterPro" id="IPR011043">
    <property type="entry name" value="Gal_Oxase/kelch_b-propeller"/>
</dbReference>
<protein>
    <submittedName>
        <fullName evidence="4">F-box only protein 6-like isoform X1</fullName>
    </submittedName>
</protein>
<dbReference type="FunFam" id="1.20.1280.50:FF:000008">
    <property type="entry name" value="F-box only protein 6"/>
    <property type="match status" value="1"/>
</dbReference>
<dbReference type="AlphaFoldDB" id="A0AB40C4W5"/>
<organism evidence="3 4">
    <name type="scientific">Dioscorea cayennensis subsp. rotundata</name>
    <name type="common">White Guinea yam</name>
    <name type="synonym">Dioscorea rotundata</name>
    <dbReference type="NCBI Taxonomy" id="55577"/>
    <lineage>
        <taxon>Eukaryota</taxon>
        <taxon>Viridiplantae</taxon>
        <taxon>Streptophyta</taxon>
        <taxon>Embryophyta</taxon>
        <taxon>Tracheophyta</taxon>
        <taxon>Spermatophyta</taxon>
        <taxon>Magnoliopsida</taxon>
        <taxon>Liliopsida</taxon>
        <taxon>Dioscoreales</taxon>
        <taxon>Dioscoreaceae</taxon>
        <taxon>Dioscorea</taxon>
    </lineage>
</organism>
<dbReference type="SUPFAM" id="SSF81383">
    <property type="entry name" value="F-box domain"/>
    <property type="match status" value="1"/>
</dbReference>